<dbReference type="InterPro" id="IPR011008">
    <property type="entry name" value="Dimeric_a/b-barrel"/>
</dbReference>
<evidence type="ECO:0000256" key="1">
    <source>
        <dbReference type="ARBA" id="ARBA00022617"/>
    </source>
</evidence>
<dbReference type="Pfam" id="PF06778">
    <property type="entry name" value="Chlor_dismutase"/>
    <property type="match status" value="1"/>
</dbReference>
<dbReference type="SUPFAM" id="SSF54909">
    <property type="entry name" value="Dimeric alpha+beta barrel"/>
    <property type="match status" value="1"/>
</dbReference>
<dbReference type="InterPro" id="IPR010644">
    <property type="entry name" value="ChdC/CLD"/>
</dbReference>
<evidence type="ECO:0000256" key="2">
    <source>
        <dbReference type="ARBA" id="ARBA00022723"/>
    </source>
</evidence>
<evidence type="ECO:0000313" key="8">
    <source>
        <dbReference type="EMBL" id="TFB88289.1"/>
    </source>
</evidence>
<proteinExistence type="predicted"/>
<protein>
    <recommendedName>
        <fullName evidence="7">hydrogen peroxide-dependent heme synthase</fullName>
        <ecNumber evidence="7">1.3.98.5</ecNumber>
    </recommendedName>
</protein>
<comment type="caution">
    <text evidence="8">The sequence shown here is derived from an EMBL/GenBank/DDBJ whole genome shotgun (WGS) entry which is preliminary data.</text>
</comment>
<comment type="catalytic activity">
    <reaction evidence="5">
        <text>Fe-coproporphyrin III + 2 H2O2 + 2 H(+) = heme b + 2 CO2 + 4 H2O</text>
        <dbReference type="Rhea" id="RHEA:56516"/>
        <dbReference type="ChEBI" id="CHEBI:15377"/>
        <dbReference type="ChEBI" id="CHEBI:15378"/>
        <dbReference type="ChEBI" id="CHEBI:16240"/>
        <dbReference type="ChEBI" id="CHEBI:16526"/>
        <dbReference type="ChEBI" id="CHEBI:60344"/>
        <dbReference type="ChEBI" id="CHEBI:68438"/>
        <dbReference type="EC" id="1.3.98.5"/>
    </reaction>
    <physiologicalReaction direction="left-to-right" evidence="5">
        <dbReference type="Rhea" id="RHEA:56517"/>
    </physiologicalReaction>
</comment>
<evidence type="ECO:0000256" key="4">
    <source>
        <dbReference type="ARBA" id="ARBA00023444"/>
    </source>
</evidence>
<organism evidence="8 9">
    <name type="scientific">Cryobacterium algoricola</name>
    <dbReference type="NCBI Taxonomy" id="1259183"/>
    <lineage>
        <taxon>Bacteria</taxon>
        <taxon>Bacillati</taxon>
        <taxon>Actinomycetota</taxon>
        <taxon>Actinomycetes</taxon>
        <taxon>Micrococcales</taxon>
        <taxon>Microbacteriaceae</taxon>
        <taxon>Cryobacterium</taxon>
    </lineage>
</organism>
<keyword evidence="2" id="KW-0479">Metal-binding</keyword>
<evidence type="ECO:0000256" key="3">
    <source>
        <dbReference type="ARBA" id="ARBA00023004"/>
    </source>
</evidence>
<keyword evidence="1" id="KW-0349">Heme</keyword>
<reference evidence="8 9" key="1">
    <citation type="submission" date="2019-03" db="EMBL/GenBank/DDBJ databases">
        <title>Genomics of glacier-inhabiting Cryobacterium strains.</title>
        <authorList>
            <person name="Liu Q."/>
            <person name="Xin Y.-H."/>
        </authorList>
    </citation>
    <scope>NUCLEOTIDE SEQUENCE [LARGE SCALE GENOMIC DNA]</scope>
    <source>
        <strain evidence="8 9">MDB2-B</strain>
    </source>
</reference>
<comment type="cofactor">
    <cofactor evidence="6">
        <name>Fe-coproporphyrin III</name>
        <dbReference type="ChEBI" id="CHEBI:68438"/>
    </cofactor>
</comment>
<evidence type="ECO:0000313" key="9">
    <source>
        <dbReference type="Proteomes" id="UP000297608"/>
    </source>
</evidence>
<dbReference type="EMBL" id="SOFG01000009">
    <property type="protein sequence ID" value="TFB88289.1"/>
    <property type="molecule type" value="Genomic_DNA"/>
</dbReference>
<dbReference type="Proteomes" id="UP000297608">
    <property type="component" value="Unassembled WGS sequence"/>
</dbReference>
<dbReference type="RefSeq" id="WP_134533620.1">
    <property type="nucleotide sequence ID" value="NZ_SOFG01000009.1"/>
</dbReference>
<keyword evidence="9" id="KW-1185">Reference proteome</keyword>
<dbReference type="EC" id="1.3.98.5" evidence="7"/>
<gene>
    <name evidence="8" type="ORF">E3O44_06385</name>
</gene>
<evidence type="ECO:0000256" key="7">
    <source>
        <dbReference type="ARBA" id="ARBA00050019"/>
    </source>
</evidence>
<sequence length="179" mass="20447">MALTQFTAGATGTWQIDRILAVTGSTLALAERLEVSALPRTARPDAVWILSGATSYKRYTERAEQAALDAVQPALGRSDARCASLIPITKTARWWDLPQDERRAVFEETSHHIAIGLEYLPAIARQLYHSRDLGEPFDFLTWFEYAPRDAPAFEELLARLRTSREWDYVEREVDIRLRR</sequence>
<keyword evidence="3" id="KW-0408">Iron</keyword>
<evidence type="ECO:0000256" key="6">
    <source>
        <dbReference type="ARBA" id="ARBA00049935"/>
    </source>
</evidence>
<name>A0ABY2IH51_9MICO</name>
<comment type="pathway">
    <text evidence="4">Porphyrin-containing compound metabolism.</text>
</comment>
<dbReference type="Gene3D" id="3.30.70.3420">
    <property type="match status" value="1"/>
</dbReference>
<evidence type="ECO:0000256" key="5">
    <source>
        <dbReference type="ARBA" id="ARBA00049896"/>
    </source>
</evidence>
<accession>A0ABY2IH51</accession>